<dbReference type="InterPro" id="IPR045851">
    <property type="entry name" value="AMP-bd_C_sf"/>
</dbReference>
<reference evidence="2 3" key="1">
    <citation type="journal article" date="2024" name="Nat. Commun.">
        <title>Phylogenomics reveals the evolutionary origins of lichenization in chlorophyte algae.</title>
        <authorList>
            <person name="Puginier C."/>
            <person name="Libourel C."/>
            <person name="Otte J."/>
            <person name="Skaloud P."/>
            <person name="Haon M."/>
            <person name="Grisel S."/>
            <person name="Petersen M."/>
            <person name="Berrin J.G."/>
            <person name="Delaux P.M."/>
            <person name="Dal Grande F."/>
            <person name="Keller J."/>
        </authorList>
    </citation>
    <scope>NUCLEOTIDE SEQUENCE [LARGE SCALE GENOMIC DNA]</scope>
    <source>
        <strain evidence="2 3">SAG 2043</strain>
    </source>
</reference>
<dbReference type="Gene3D" id="3.40.50.12780">
    <property type="entry name" value="N-terminal domain of ligase-like"/>
    <property type="match status" value="2"/>
</dbReference>
<keyword evidence="3" id="KW-1185">Reference proteome</keyword>
<evidence type="ECO:0000313" key="3">
    <source>
        <dbReference type="Proteomes" id="UP001489004"/>
    </source>
</evidence>
<dbReference type="PANTHER" id="PTHR43201:SF32">
    <property type="entry name" value="2-SUCCINYLBENZOATE--COA LIGASE, CHLOROPLASTIC_PEROXISOMAL"/>
    <property type="match status" value="1"/>
</dbReference>
<dbReference type="Proteomes" id="UP001489004">
    <property type="component" value="Unassembled WGS sequence"/>
</dbReference>
<dbReference type="Pfam" id="PF00501">
    <property type="entry name" value="AMP-binding"/>
    <property type="match status" value="1"/>
</dbReference>
<dbReference type="GO" id="GO:0031956">
    <property type="term" value="F:medium-chain fatty acid-CoA ligase activity"/>
    <property type="evidence" value="ECO:0007669"/>
    <property type="project" value="TreeGrafter"/>
</dbReference>
<protein>
    <recommendedName>
        <fullName evidence="1">AMP-dependent synthetase/ligase domain-containing protein</fullName>
    </recommendedName>
</protein>
<organism evidence="2 3">
    <name type="scientific">[Myrmecia] bisecta</name>
    <dbReference type="NCBI Taxonomy" id="41462"/>
    <lineage>
        <taxon>Eukaryota</taxon>
        <taxon>Viridiplantae</taxon>
        <taxon>Chlorophyta</taxon>
        <taxon>core chlorophytes</taxon>
        <taxon>Trebouxiophyceae</taxon>
        <taxon>Trebouxiales</taxon>
        <taxon>Trebouxiaceae</taxon>
        <taxon>Myrmecia</taxon>
    </lineage>
</organism>
<evidence type="ECO:0000313" key="2">
    <source>
        <dbReference type="EMBL" id="KAK9809963.1"/>
    </source>
</evidence>
<dbReference type="InterPro" id="IPR042099">
    <property type="entry name" value="ANL_N_sf"/>
</dbReference>
<dbReference type="EMBL" id="JALJOR010000010">
    <property type="protein sequence ID" value="KAK9809963.1"/>
    <property type="molecule type" value="Genomic_DNA"/>
</dbReference>
<dbReference type="InterPro" id="IPR000873">
    <property type="entry name" value="AMP-dep_synth/lig_dom"/>
</dbReference>
<name>A0AAW1PPG2_9CHLO</name>
<gene>
    <name evidence="2" type="ORF">WJX72_002701</name>
</gene>
<comment type="caution">
    <text evidence="2">The sequence shown here is derived from an EMBL/GenBank/DDBJ whole genome shotgun (WGS) entry which is preliminary data.</text>
</comment>
<accession>A0AAW1PPG2</accession>
<dbReference type="SUPFAM" id="SSF56801">
    <property type="entry name" value="Acetyl-CoA synthetase-like"/>
    <property type="match status" value="1"/>
</dbReference>
<sequence>MCHSPETCGRLVALEQLLPEHRGCPFTYELAPASAALVCFTSGTTGAPKGVLLSHQAFHFQAAAKVAAVGYTSSDIFLHAAPLFHIGGLSSLFALFMIRVEPLGKQEAADAGCSLGEVLTRGPHLMLGYWGAVASSTQRNPGGWLRTGDLGRLDAQGRLWLAGRIKEVIKSGGENVHAQEVERMLLTHPAVVAACVVGLPHERFGWPIRDQADAGESDLD</sequence>
<dbReference type="PANTHER" id="PTHR43201">
    <property type="entry name" value="ACYL-COA SYNTHETASE"/>
    <property type="match status" value="1"/>
</dbReference>
<dbReference type="CDD" id="cd04433">
    <property type="entry name" value="AFD_class_I"/>
    <property type="match status" value="1"/>
</dbReference>
<proteinExistence type="predicted"/>
<feature type="domain" description="AMP-dependent synthetase/ligase" evidence="1">
    <location>
        <begin position="29"/>
        <end position="97"/>
    </location>
</feature>
<dbReference type="InterPro" id="IPR020845">
    <property type="entry name" value="AMP-binding_CS"/>
</dbReference>
<dbReference type="PROSITE" id="PS00455">
    <property type="entry name" value="AMP_BINDING"/>
    <property type="match status" value="1"/>
</dbReference>
<evidence type="ECO:0000259" key="1">
    <source>
        <dbReference type="Pfam" id="PF00501"/>
    </source>
</evidence>
<dbReference type="Gene3D" id="3.30.300.30">
    <property type="match status" value="1"/>
</dbReference>
<dbReference type="GO" id="GO:0006631">
    <property type="term" value="P:fatty acid metabolic process"/>
    <property type="evidence" value="ECO:0007669"/>
    <property type="project" value="TreeGrafter"/>
</dbReference>
<dbReference type="AlphaFoldDB" id="A0AAW1PPG2"/>